<dbReference type="KEGG" id="bvo:Pan97_03260"/>
<dbReference type="PANTHER" id="PTHR37833">
    <property type="entry name" value="LIPOPROTEIN-RELATED"/>
    <property type="match status" value="1"/>
</dbReference>
<protein>
    <recommendedName>
        <fullName evidence="4">DUF1573 domain-containing protein</fullName>
    </recommendedName>
</protein>
<dbReference type="Proteomes" id="UP000318626">
    <property type="component" value="Chromosome"/>
</dbReference>
<dbReference type="Gene3D" id="2.60.40.10">
    <property type="entry name" value="Immunoglobulins"/>
    <property type="match status" value="1"/>
</dbReference>
<proteinExistence type="predicted"/>
<dbReference type="Pfam" id="PF07610">
    <property type="entry name" value="DUF1573"/>
    <property type="match status" value="1"/>
</dbReference>
<dbReference type="OrthoDB" id="215317at2"/>
<evidence type="ECO:0008006" key="4">
    <source>
        <dbReference type="Google" id="ProtNLM"/>
    </source>
</evidence>
<dbReference type="EMBL" id="CP036289">
    <property type="protein sequence ID" value="QDU73356.1"/>
    <property type="molecule type" value="Genomic_DNA"/>
</dbReference>
<evidence type="ECO:0000313" key="3">
    <source>
        <dbReference type="Proteomes" id="UP000318626"/>
    </source>
</evidence>
<name>A0A518C2A0_9BACT</name>
<dbReference type="PANTHER" id="PTHR37833:SF1">
    <property type="entry name" value="SIGNAL PEPTIDE PROTEIN"/>
    <property type="match status" value="1"/>
</dbReference>
<feature type="compositionally biased region" description="Basic and acidic residues" evidence="1">
    <location>
        <begin position="55"/>
        <end position="68"/>
    </location>
</feature>
<gene>
    <name evidence="2" type="ORF">Pan97_03260</name>
</gene>
<reference evidence="3" key="1">
    <citation type="submission" date="2019-02" db="EMBL/GenBank/DDBJ databases">
        <title>Deep-cultivation of Planctomycetes and their phenomic and genomic characterization uncovers novel biology.</title>
        <authorList>
            <person name="Wiegand S."/>
            <person name="Jogler M."/>
            <person name="Boedeker C."/>
            <person name="Pinto D."/>
            <person name="Vollmers J."/>
            <person name="Rivas-Marin E."/>
            <person name="Kohn T."/>
            <person name="Peeters S.H."/>
            <person name="Heuer A."/>
            <person name="Rast P."/>
            <person name="Oberbeckmann S."/>
            <person name="Bunk B."/>
            <person name="Jeske O."/>
            <person name="Meyerdierks A."/>
            <person name="Storesund J.E."/>
            <person name="Kallscheuer N."/>
            <person name="Luecker S."/>
            <person name="Lage O.M."/>
            <person name="Pohl T."/>
            <person name="Merkel B.J."/>
            <person name="Hornburger P."/>
            <person name="Mueller R.-W."/>
            <person name="Bruemmer F."/>
            <person name="Labrenz M."/>
            <person name="Spormann A.M."/>
            <person name="Op den Camp H."/>
            <person name="Overmann J."/>
            <person name="Amann R."/>
            <person name="Jetten M.S.M."/>
            <person name="Mascher T."/>
            <person name="Medema M.H."/>
            <person name="Devos D.P."/>
            <person name="Kaster A.-K."/>
            <person name="Ovreas L."/>
            <person name="Rohde M."/>
            <person name="Galperin M.Y."/>
            <person name="Jogler C."/>
        </authorList>
    </citation>
    <scope>NUCLEOTIDE SEQUENCE [LARGE SCALE GENOMIC DNA]</scope>
    <source>
        <strain evidence="3">Pan97</strain>
    </source>
</reference>
<feature type="compositionally biased region" description="Low complexity" evidence="1">
    <location>
        <begin position="42"/>
        <end position="54"/>
    </location>
</feature>
<dbReference type="AlphaFoldDB" id="A0A518C2A0"/>
<evidence type="ECO:0000256" key="1">
    <source>
        <dbReference type="SAM" id="MobiDB-lite"/>
    </source>
</evidence>
<dbReference type="InterPro" id="IPR013783">
    <property type="entry name" value="Ig-like_fold"/>
</dbReference>
<dbReference type="InterPro" id="IPR011467">
    <property type="entry name" value="DUF1573"/>
</dbReference>
<sequence length="417" mass="45801">MSRFMPLIILLISVTTAGVLWLSGPFDSQSSNPAPEKETKAASPQKPSTTTKPVTKTEEETPKQEKAAAKKNTAYPIAVTDETSYNFGVLPRFTQAQHVFKIRNEGTAPLELKQGPSSCSCTLLGLETSKVLPGETAEIKLEWTLKFKEGNFSQSAVIFTNDPDRKEIEFVVKGLTETRLGLSESKVVFSSLYPGDSPTKEVLLYSRTLKSLGEVTQTVKASIPGVKVSLHEASPEDLKAVEGRCGYIIKVEVPGDLESEHHVGQVVFTAHPEELAEEEEVEARTPEVALNIDLRVKDPGATFFSTLIDGWGRIKLGEVSSAEGSELLKLNFRVDQGSTPWKVTNIRKYPKFLDVKVVPLDADRGMFQLQIQVPPGAPSGNYYGQTIGHIVLESDHPYIPRVPSENRIGIALEFHVK</sequence>
<evidence type="ECO:0000313" key="2">
    <source>
        <dbReference type="EMBL" id="QDU73356.1"/>
    </source>
</evidence>
<keyword evidence="3" id="KW-1185">Reference proteome</keyword>
<organism evidence="2 3">
    <name type="scientific">Bremerella volcania</name>
    <dbReference type="NCBI Taxonomy" id="2527984"/>
    <lineage>
        <taxon>Bacteria</taxon>
        <taxon>Pseudomonadati</taxon>
        <taxon>Planctomycetota</taxon>
        <taxon>Planctomycetia</taxon>
        <taxon>Pirellulales</taxon>
        <taxon>Pirellulaceae</taxon>
        <taxon>Bremerella</taxon>
    </lineage>
</organism>
<feature type="region of interest" description="Disordered" evidence="1">
    <location>
        <begin position="27"/>
        <end position="71"/>
    </location>
</feature>
<accession>A0A518C2A0</accession>